<evidence type="ECO:0000313" key="2">
    <source>
        <dbReference type="EMBL" id="PQJ62206.1"/>
    </source>
</evidence>
<feature type="transmembrane region" description="Helical" evidence="1">
    <location>
        <begin position="22"/>
        <end position="39"/>
    </location>
</feature>
<evidence type="ECO:0000256" key="1">
    <source>
        <dbReference type="SAM" id="Phobius"/>
    </source>
</evidence>
<dbReference type="Proteomes" id="UP000238730">
    <property type="component" value="Unassembled WGS sequence"/>
</dbReference>
<evidence type="ECO:0000313" key="3">
    <source>
        <dbReference type="Proteomes" id="UP000238730"/>
    </source>
</evidence>
<dbReference type="EMBL" id="MSCJ01000003">
    <property type="protein sequence ID" value="PQJ62206.1"/>
    <property type="molecule type" value="Genomic_DNA"/>
</dbReference>
<comment type="caution">
    <text evidence="2">The sequence shown here is derived from an EMBL/GenBank/DDBJ whole genome shotgun (WGS) entry which is preliminary data.</text>
</comment>
<reference evidence="2 3" key="1">
    <citation type="submission" date="2016-12" db="EMBL/GenBank/DDBJ databases">
        <title>Diversity of luminous bacteria.</title>
        <authorList>
            <person name="Yoshizawa S."/>
            <person name="Kogure K."/>
        </authorList>
    </citation>
    <scope>NUCLEOTIDE SEQUENCE [LARGE SCALE GENOMIC DNA]</scope>
    <source>
        <strain evidence="2 3">LC1-200</strain>
    </source>
</reference>
<dbReference type="RefSeq" id="WP_105062026.1">
    <property type="nucleotide sequence ID" value="NZ_MSCJ01000003.1"/>
</dbReference>
<dbReference type="AlphaFoldDB" id="A0A2S7VJ34"/>
<protein>
    <recommendedName>
        <fullName evidence="4">DUF3392 domain-containing protein</fullName>
    </recommendedName>
</protein>
<dbReference type="Pfam" id="PF11872">
    <property type="entry name" value="DUF3392"/>
    <property type="match status" value="1"/>
</dbReference>
<proteinExistence type="predicted"/>
<evidence type="ECO:0008006" key="4">
    <source>
        <dbReference type="Google" id="ProtNLM"/>
    </source>
</evidence>
<keyword evidence="1" id="KW-1133">Transmembrane helix</keyword>
<organism evidence="2 3">
    <name type="scientific">Photobacterium angustum</name>
    <dbReference type="NCBI Taxonomy" id="661"/>
    <lineage>
        <taxon>Bacteria</taxon>
        <taxon>Pseudomonadati</taxon>
        <taxon>Pseudomonadota</taxon>
        <taxon>Gammaproteobacteria</taxon>
        <taxon>Vibrionales</taxon>
        <taxon>Vibrionaceae</taxon>
        <taxon>Photobacterium</taxon>
    </lineage>
</organism>
<accession>A0A2S7VJ34</accession>
<feature type="transmembrane region" description="Helical" evidence="1">
    <location>
        <begin position="51"/>
        <end position="78"/>
    </location>
</feature>
<gene>
    <name evidence="2" type="ORF">BTO08_18355</name>
</gene>
<name>A0A2S7VJ34_PHOAN</name>
<dbReference type="InterPro" id="IPR021813">
    <property type="entry name" value="DUF3392"/>
</dbReference>
<keyword evidence="1" id="KW-0472">Membrane</keyword>
<sequence>MDLIIRLLSDLGHDIHPWLDDISTAIVACSLVVFGGDFNRFLRRHLSHYNFIIRTIVFIFVNAFGYGFLIINLSPWVYRELLNVPNYLSVCIISILFIFIGCWAQRNKHI</sequence>
<feature type="transmembrane region" description="Helical" evidence="1">
    <location>
        <begin position="84"/>
        <end position="104"/>
    </location>
</feature>
<keyword evidence="1" id="KW-0812">Transmembrane</keyword>
<dbReference type="OrthoDB" id="6196761at2"/>